<name>A0ABP1P7L7_XYLVO</name>
<dbReference type="InterPro" id="IPR029711">
    <property type="entry name" value="Haus7-like"/>
</dbReference>
<evidence type="ECO:0000313" key="2">
    <source>
        <dbReference type="Proteomes" id="UP001642520"/>
    </source>
</evidence>
<proteinExistence type="predicted"/>
<accession>A0ABP1P7L7</accession>
<organism evidence="1 2">
    <name type="scientific">Xylocopa violacea</name>
    <name type="common">Violet carpenter bee</name>
    <name type="synonym">Apis violacea</name>
    <dbReference type="NCBI Taxonomy" id="135666"/>
    <lineage>
        <taxon>Eukaryota</taxon>
        <taxon>Metazoa</taxon>
        <taxon>Ecdysozoa</taxon>
        <taxon>Arthropoda</taxon>
        <taxon>Hexapoda</taxon>
        <taxon>Insecta</taxon>
        <taxon>Pterygota</taxon>
        <taxon>Neoptera</taxon>
        <taxon>Endopterygota</taxon>
        <taxon>Hymenoptera</taxon>
        <taxon>Apocrita</taxon>
        <taxon>Aculeata</taxon>
        <taxon>Apoidea</taxon>
        <taxon>Anthophila</taxon>
        <taxon>Apidae</taxon>
        <taxon>Xylocopa</taxon>
        <taxon>Xylocopa</taxon>
    </lineage>
</organism>
<protein>
    <submittedName>
        <fullName evidence="1">Uncharacterized protein</fullName>
    </submittedName>
</protein>
<dbReference type="EMBL" id="CAXAJV020001299">
    <property type="protein sequence ID" value="CAL7949264.1"/>
    <property type="molecule type" value="Genomic_DNA"/>
</dbReference>
<reference evidence="1 2" key="1">
    <citation type="submission" date="2024-08" db="EMBL/GenBank/DDBJ databases">
        <authorList>
            <person name="Will J Nash"/>
            <person name="Angela Man"/>
            <person name="Seanna McTaggart"/>
            <person name="Kendall Baker"/>
            <person name="Tom Barker"/>
            <person name="Leah Catchpole"/>
            <person name="Alex Durrant"/>
            <person name="Karim Gharbi"/>
            <person name="Naomi Irish"/>
            <person name="Gemy Kaithakottil"/>
            <person name="Debby Ku"/>
            <person name="Aaliyah Providence"/>
            <person name="Felix Shaw"/>
            <person name="David Swarbreck"/>
            <person name="Chris Watkins"/>
            <person name="Ann M. McCartney"/>
            <person name="Giulio Formenti"/>
            <person name="Alice Mouton"/>
            <person name="Noel Vella"/>
            <person name="Bjorn M von Reumont"/>
            <person name="Adriana Vella"/>
            <person name="Wilfried Haerty"/>
        </authorList>
    </citation>
    <scope>NUCLEOTIDE SEQUENCE [LARGE SCALE GENOMIC DNA]</scope>
</reference>
<sequence length="299" mass="34210">MNSVDRAMTNIYDTLVQIRYPKITTATPKNIESTILNGENRILLLSWLLAEKSPSVALKLKKLKGTVLEEELLKQYSEIGICNDKKILLGNCPLEEQLPTLTLLLDFIKCIFIESSDNEQIEEDSTIDDVFNTYVNEDPNTIVGNLEPKLNYSESMQYFNDLQKYVNEHDELYSASEYGEKEHLKECQSAEKENKEIDQDSLYKETQKFIETFSSIQSWPKSSVLNANNAKNNLYSLDADVNDIYSNFSSFIQFLQAKEEILNANIPNEINKLNTLLGKIIEDTVTYTEEPINLKLGNC</sequence>
<keyword evidence="2" id="KW-1185">Reference proteome</keyword>
<dbReference type="PANTHER" id="PTHR14352:SF2">
    <property type="entry name" value="HAUS AUGMIN-LIKE COMPLEX SUBUNIT 7"/>
    <property type="match status" value="1"/>
</dbReference>
<dbReference type="Proteomes" id="UP001642520">
    <property type="component" value="Unassembled WGS sequence"/>
</dbReference>
<dbReference type="PANTHER" id="PTHR14352">
    <property type="entry name" value="HAUS AUGMIN-LIKE COMPLEX SUBUNIT 7"/>
    <property type="match status" value="1"/>
</dbReference>
<gene>
    <name evidence="1" type="ORF">XYLVIOL_LOCUS9306</name>
</gene>
<evidence type="ECO:0000313" key="1">
    <source>
        <dbReference type="EMBL" id="CAL7949264.1"/>
    </source>
</evidence>
<comment type="caution">
    <text evidence="1">The sequence shown here is derived from an EMBL/GenBank/DDBJ whole genome shotgun (WGS) entry which is preliminary data.</text>
</comment>